<evidence type="ECO:0000313" key="2">
    <source>
        <dbReference type="Proteomes" id="UP001432027"/>
    </source>
</evidence>
<evidence type="ECO:0000313" key="1">
    <source>
        <dbReference type="EMBL" id="GMS96337.1"/>
    </source>
</evidence>
<dbReference type="AlphaFoldDB" id="A0AAV5TQ14"/>
<reference evidence="1" key="1">
    <citation type="submission" date="2023-10" db="EMBL/GenBank/DDBJ databases">
        <title>Genome assembly of Pristionchus species.</title>
        <authorList>
            <person name="Yoshida K."/>
            <person name="Sommer R.J."/>
        </authorList>
    </citation>
    <scope>NUCLEOTIDE SEQUENCE</scope>
    <source>
        <strain evidence="1">RS0144</strain>
    </source>
</reference>
<dbReference type="EMBL" id="BTSX01000004">
    <property type="protein sequence ID" value="GMS96337.1"/>
    <property type="molecule type" value="Genomic_DNA"/>
</dbReference>
<comment type="caution">
    <text evidence="1">The sequence shown here is derived from an EMBL/GenBank/DDBJ whole genome shotgun (WGS) entry which is preliminary data.</text>
</comment>
<sequence>MSDDPAESAVHRLLRTARIEVLETSIRSFGLRDHTGAAIRALFKIIQKVNEEGLHEELGKDLDFLQVNIDHFKRNDPKK</sequence>
<feature type="non-terminal residue" evidence="1">
    <location>
        <position position="79"/>
    </location>
</feature>
<keyword evidence="2" id="KW-1185">Reference proteome</keyword>
<accession>A0AAV5TQ14</accession>
<name>A0AAV5TQ14_9BILA</name>
<dbReference type="Proteomes" id="UP001432027">
    <property type="component" value="Unassembled WGS sequence"/>
</dbReference>
<gene>
    <name evidence="1" type="ORF">PENTCL1PPCAC_18512</name>
</gene>
<organism evidence="1 2">
    <name type="scientific">Pristionchus entomophagus</name>
    <dbReference type="NCBI Taxonomy" id="358040"/>
    <lineage>
        <taxon>Eukaryota</taxon>
        <taxon>Metazoa</taxon>
        <taxon>Ecdysozoa</taxon>
        <taxon>Nematoda</taxon>
        <taxon>Chromadorea</taxon>
        <taxon>Rhabditida</taxon>
        <taxon>Rhabditina</taxon>
        <taxon>Diplogasteromorpha</taxon>
        <taxon>Diplogasteroidea</taxon>
        <taxon>Neodiplogasteridae</taxon>
        <taxon>Pristionchus</taxon>
    </lineage>
</organism>
<protein>
    <submittedName>
        <fullName evidence="1">Uncharacterized protein</fullName>
    </submittedName>
</protein>
<proteinExistence type="predicted"/>